<dbReference type="Gene3D" id="3.40.50.150">
    <property type="entry name" value="Vaccinia Virus protein VP39"/>
    <property type="match status" value="1"/>
</dbReference>
<evidence type="ECO:0000313" key="2">
    <source>
        <dbReference type="EMBL" id="OYD16052.1"/>
    </source>
</evidence>
<reference evidence="2 3" key="1">
    <citation type="submission" date="2017-07" db="EMBL/GenBank/DDBJ databases">
        <title>Recovery of genomes from metagenomes via a dereplication, aggregation, and scoring strategy.</title>
        <authorList>
            <person name="Sieber C.M."/>
            <person name="Probst A.J."/>
            <person name="Sharrar A."/>
            <person name="Thomas B.C."/>
            <person name="Hess M."/>
            <person name="Tringe S.G."/>
            <person name="Banfield J.F."/>
        </authorList>
    </citation>
    <scope>NUCLEOTIDE SEQUENCE [LARGE SCALE GENOMIC DNA]</scope>
    <source>
        <strain evidence="2">JGI_Cruoil_03_44_89</strain>
    </source>
</reference>
<dbReference type="CDD" id="cd02440">
    <property type="entry name" value="AdoMet_MTases"/>
    <property type="match status" value="1"/>
</dbReference>
<dbReference type="InterPro" id="IPR029063">
    <property type="entry name" value="SAM-dependent_MTases_sf"/>
</dbReference>
<dbReference type="EMBL" id="NOZQ01000089">
    <property type="protein sequence ID" value="OYD16052.1"/>
    <property type="molecule type" value="Genomic_DNA"/>
</dbReference>
<comment type="caution">
    <text evidence="2">The sequence shown here is derived from an EMBL/GenBank/DDBJ whole genome shotgun (WGS) entry which is preliminary data.</text>
</comment>
<feature type="domain" description="Methyltransferase" evidence="1">
    <location>
        <begin position="57"/>
        <end position="153"/>
    </location>
</feature>
<sequence length="278" mass="31775">MSHEEAGMNEQMKKVSAHHDWWSETYDSDYFEHFALYHRITLDNIRRFLPNDKGAIILDAGGGTGIWSIELARMGYRVVLTDISEGMLNKAREKVSELKLDNQIEIRISDICSMPEFGDEQFAMVLCEGDPLSYCGNHRVAVKELVRVVQPGGIVIASVDNRAAALNWLRKKDDHNAIQQLLQTGEVVMPQEREEFCYVIHAFTPDELRELFESNGLSVERIIGKLVIARRLACFKSKDPIIQEWLYHLELKYNDNPAFYPWAGHLEIVGRKNLGPGT</sequence>
<evidence type="ECO:0000313" key="3">
    <source>
        <dbReference type="Proteomes" id="UP000215215"/>
    </source>
</evidence>
<dbReference type="PANTHER" id="PTHR43591:SF110">
    <property type="entry name" value="RHODANESE DOMAIN-CONTAINING PROTEIN"/>
    <property type="match status" value="1"/>
</dbReference>
<dbReference type="SUPFAM" id="SSF53335">
    <property type="entry name" value="S-adenosyl-L-methionine-dependent methyltransferases"/>
    <property type="match status" value="1"/>
</dbReference>
<name>A0A235BUY2_UNCW3</name>
<gene>
    <name evidence="2" type="ORF">CH333_04445</name>
</gene>
<accession>A0A235BUY2</accession>
<proteinExistence type="predicted"/>
<dbReference type="Pfam" id="PF13649">
    <property type="entry name" value="Methyltransf_25"/>
    <property type="match status" value="1"/>
</dbReference>
<dbReference type="Proteomes" id="UP000215215">
    <property type="component" value="Unassembled WGS sequence"/>
</dbReference>
<dbReference type="AlphaFoldDB" id="A0A235BUY2"/>
<organism evidence="2 3">
    <name type="scientific">candidate division WOR-3 bacterium JGI_Cruoil_03_44_89</name>
    <dbReference type="NCBI Taxonomy" id="1973748"/>
    <lineage>
        <taxon>Bacteria</taxon>
        <taxon>Bacteria division WOR-3</taxon>
    </lineage>
</organism>
<dbReference type="InterPro" id="IPR041698">
    <property type="entry name" value="Methyltransf_25"/>
</dbReference>
<dbReference type="PANTHER" id="PTHR43591">
    <property type="entry name" value="METHYLTRANSFERASE"/>
    <property type="match status" value="1"/>
</dbReference>
<evidence type="ECO:0000259" key="1">
    <source>
        <dbReference type="Pfam" id="PF13649"/>
    </source>
</evidence>
<protein>
    <recommendedName>
        <fullName evidence="1">Methyltransferase domain-containing protein</fullName>
    </recommendedName>
</protein>